<proteinExistence type="predicted"/>
<keyword evidence="3" id="KW-1185">Reference proteome</keyword>
<evidence type="ECO:0000256" key="1">
    <source>
        <dbReference type="SAM" id="MobiDB-lite"/>
    </source>
</evidence>
<dbReference type="STRING" id="71717.A0A4Y7SQ45"/>
<evidence type="ECO:0000313" key="2">
    <source>
        <dbReference type="EMBL" id="TEB23778.1"/>
    </source>
</evidence>
<organism evidence="2 3">
    <name type="scientific">Coprinellus micaceus</name>
    <name type="common">Glistening ink-cap mushroom</name>
    <name type="synonym">Coprinus micaceus</name>
    <dbReference type="NCBI Taxonomy" id="71717"/>
    <lineage>
        <taxon>Eukaryota</taxon>
        <taxon>Fungi</taxon>
        <taxon>Dikarya</taxon>
        <taxon>Basidiomycota</taxon>
        <taxon>Agaricomycotina</taxon>
        <taxon>Agaricomycetes</taxon>
        <taxon>Agaricomycetidae</taxon>
        <taxon>Agaricales</taxon>
        <taxon>Agaricineae</taxon>
        <taxon>Psathyrellaceae</taxon>
        <taxon>Coprinellus</taxon>
    </lineage>
</organism>
<accession>A0A4Y7SQ45</accession>
<sequence>MEWSSLDTGAGDNTSPPQSAPANESTSPNTNSQQPTDSSRRYWSNVANALQTVGTDPHVEDVCEECIKRDQSLSDVDVTSPGSWDRAGDAGYEYFSNADLDLEDEYRGADSGESRPQYKVLSLTEHNLELWERINPRDTVFRMRRLSDYVLFQNSLLDAEALASASSMDGAFSISELEAFGAANFNLQRPASVIGIMPTTIDDARSNIQAKSLTSPTSESPSRHHAYSKSQSCETDLFDDNTMLKQLGRPKAEPRRARTVSQSSIMGASVISVMSCRARDAIITPPGVPNWVF</sequence>
<feature type="region of interest" description="Disordered" evidence="1">
    <location>
        <begin position="1"/>
        <end position="42"/>
    </location>
</feature>
<gene>
    <name evidence="2" type="ORF">FA13DRAFT_1402588</name>
</gene>
<reference evidence="2 3" key="1">
    <citation type="journal article" date="2019" name="Nat. Ecol. Evol.">
        <title>Megaphylogeny resolves global patterns of mushroom evolution.</title>
        <authorList>
            <person name="Varga T."/>
            <person name="Krizsan K."/>
            <person name="Foldi C."/>
            <person name="Dima B."/>
            <person name="Sanchez-Garcia M."/>
            <person name="Sanchez-Ramirez S."/>
            <person name="Szollosi G.J."/>
            <person name="Szarkandi J.G."/>
            <person name="Papp V."/>
            <person name="Albert L."/>
            <person name="Andreopoulos W."/>
            <person name="Angelini C."/>
            <person name="Antonin V."/>
            <person name="Barry K.W."/>
            <person name="Bougher N.L."/>
            <person name="Buchanan P."/>
            <person name="Buyck B."/>
            <person name="Bense V."/>
            <person name="Catcheside P."/>
            <person name="Chovatia M."/>
            <person name="Cooper J."/>
            <person name="Damon W."/>
            <person name="Desjardin D."/>
            <person name="Finy P."/>
            <person name="Geml J."/>
            <person name="Haridas S."/>
            <person name="Hughes K."/>
            <person name="Justo A."/>
            <person name="Karasinski D."/>
            <person name="Kautmanova I."/>
            <person name="Kiss B."/>
            <person name="Kocsube S."/>
            <person name="Kotiranta H."/>
            <person name="LaButti K.M."/>
            <person name="Lechner B.E."/>
            <person name="Liimatainen K."/>
            <person name="Lipzen A."/>
            <person name="Lukacs Z."/>
            <person name="Mihaltcheva S."/>
            <person name="Morgado L.N."/>
            <person name="Niskanen T."/>
            <person name="Noordeloos M.E."/>
            <person name="Ohm R.A."/>
            <person name="Ortiz-Santana B."/>
            <person name="Ovrebo C."/>
            <person name="Racz N."/>
            <person name="Riley R."/>
            <person name="Savchenko A."/>
            <person name="Shiryaev A."/>
            <person name="Soop K."/>
            <person name="Spirin V."/>
            <person name="Szebenyi C."/>
            <person name="Tomsovsky M."/>
            <person name="Tulloss R.E."/>
            <person name="Uehling J."/>
            <person name="Grigoriev I.V."/>
            <person name="Vagvolgyi C."/>
            <person name="Papp T."/>
            <person name="Martin F.M."/>
            <person name="Miettinen O."/>
            <person name="Hibbett D.S."/>
            <person name="Nagy L.G."/>
        </authorList>
    </citation>
    <scope>NUCLEOTIDE SEQUENCE [LARGE SCALE GENOMIC DNA]</scope>
    <source>
        <strain evidence="2 3">FP101781</strain>
    </source>
</reference>
<feature type="region of interest" description="Disordered" evidence="1">
    <location>
        <begin position="211"/>
        <end position="231"/>
    </location>
</feature>
<name>A0A4Y7SQ45_COPMI</name>
<feature type="compositionally biased region" description="Polar residues" evidence="1">
    <location>
        <begin position="211"/>
        <end position="220"/>
    </location>
</feature>
<dbReference type="Proteomes" id="UP000298030">
    <property type="component" value="Unassembled WGS sequence"/>
</dbReference>
<dbReference type="OrthoDB" id="3013446at2759"/>
<dbReference type="AlphaFoldDB" id="A0A4Y7SQ45"/>
<protein>
    <submittedName>
        <fullName evidence="2">Uncharacterized protein</fullName>
    </submittedName>
</protein>
<dbReference type="EMBL" id="QPFP01000074">
    <property type="protein sequence ID" value="TEB23778.1"/>
    <property type="molecule type" value="Genomic_DNA"/>
</dbReference>
<comment type="caution">
    <text evidence="2">The sequence shown here is derived from an EMBL/GenBank/DDBJ whole genome shotgun (WGS) entry which is preliminary data.</text>
</comment>
<evidence type="ECO:0000313" key="3">
    <source>
        <dbReference type="Proteomes" id="UP000298030"/>
    </source>
</evidence>